<evidence type="ECO:0000256" key="1">
    <source>
        <dbReference type="SAM" id="MobiDB-lite"/>
    </source>
</evidence>
<dbReference type="EMBL" id="FNCN01000020">
    <property type="protein sequence ID" value="SDH66739.1"/>
    <property type="molecule type" value="Genomic_DNA"/>
</dbReference>
<proteinExistence type="predicted"/>
<dbReference type="Proteomes" id="UP000198923">
    <property type="component" value="Unassembled WGS sequence"/>
</dbReference>
<reference evidence="2 3" key="1">
    <citation type="submission" date="2016-10" db="EMBL/GenBank/DDBJ databases">
        <authorList>
            <person name="de Groot N.N."/>
        </authorList>
    </citation>
    <scope>NUCLEOTIDE SEQUENCE [LARGE SCALE GENOMIC DNA]</scope>
    <source>
        <strain evidence="2 3">CPCC 201354</strain>
    </source>
</reference>
<keyword evidence="3" id="KW-1185">Reference proteome</keyword>
<sequence length="50" mass="5378">MPSKNPKMQKSECSQCGTVFSRPVGSIIRHDDPTTGKRCVGSILPTSPAF</sequence>
<feature type="region of interest" description="Disordered" evidence="1">
    <location>
        <begin position="27"/>
        <end position="50"/>
    </location>
</feature>
<evidence type="ECO:0000313" key="3">
    <source>
        <dbReference type="Proteomes" id="UP000198923"/>
    </source>
</evidence>
<evidence type="ECO:0000313" key="2">
    <source>
        <dbReference type="EMBL" id="SDH66739.1"/>
    </source>
</evidence>
<organism evidence="2 3">
    <name type="scientific">Sinosporangium album</name>
    <dbReference type="NCBI Taxonomy" id="504805"/>
    <lineage>
        <taxon>Bacteria</taxon>
        <taxon>Bacillati</taxon>
        <taxon>Actinomycetota</taxon>
        <taxon>Actinomycetes</taxon>
        <taxon>Streptosporangiales</taxon>
        <taxon>Streptosporangiaceae</taxon>
        <taxon>Sinosporangium</taxon>
    </lineage>
</organism>
<dbReference type="AlphaFoldDB" id="A0A1G8EAL1"/>
<gene>
    <name evidence="2" type="ORF">SAMN05421505_1206</name>
</gene>
<dbReference type="RefSeq" id="WP_176955560.1">
    <property type="nucleotide sequence ID" value="NZ_FNCN01000020.1"/>
</dbReference>
<name>A0A1G8EAL1_9ACTN</name>
<protein>
    <submittedName>
        <fullName evidence="2">Uncharacterized protein</fullName>
    </submittedName>
</protein>
<accession>A0A1G8EAL1</accession>